<dbReference type="PROSITE" id="PS50172">
    <property type="entry name" value="BRCT"/>
    <property type="match status" value="1"/>
</dbReference>
<feature type="compositionally biased region" description="Polar residues" evidence="1">
    <location>
        <begin position="478"/>
        <end position="499"/>
    </location>
</feature>
<protein>
    <recommendedName>
        <fullName evidence="2">BRCT domain-containing protein</fullName>
    </recommendedName>
</protein>
<dbReference type="RefSeq" id="XP_056511535.1">
    <property type="nucleotide sequence ID" value="XM_056655922.1"/>
</dbReference>
<feature type="compositionally biased region" description="Basic residues" evidence="1">
    <location>
        <begin position="131"/>
        <end position="140"/>
    </location>
</feature>
<feature type="region of interest" description="Disordered" evidence="1">
    <location>
        <begin position="1056"/>
        <end position="1077"/>
    </location>
</feature>
<dbReference type="Proteomes" id="UP001141434">
    <property type="component" value="Unassembled WGS sequence"/>
</dbReference>
<evidence type="ECO:0000313" key="3">
    <source>
        <dbReference type="EMBL" id="KAJ5095984.1"/>
    </source>
</evidence>
<dbReference type="InterPro" id="IPR022047">
    <property type="entry name" value="Microcephalin-like"/>
</dbReference>
<feature type="compositionally biased region" description="Polar residues" evidence="1">
    <location>
        <begin position="1435"/>
        <end position="1444"/>
    </location>
</feature>
<feature type="compositionally biased region" description="Polar residues" evidence="1">
    <location>
        <begin position="521"/>
        <end position="532"/>
    </location>
</feature>
<feature type="compositionally biased region" description="Basic and acidic residues" evidence="1">
    <location>
        <begin position="1465"/>
        <end position="1477"/>
    </location>
</feature>
<dbReference type="GeneID" id="81395090"/>
<feature type="region of interest" description="Disordered" evidence="1">
    <location>
        <begin position="932"/>
        <end position="981"/>
    </location>
</feature>
<feature type="compositionally biased region" description="Basic and acidic residues" evidence="1">
    <location>
        <begin position="313"/>
        <end position="325"/>
    </location>
</feature>
<feature type="region of interest" description="Disordered" evidence="1">
    <location>
        <begin position="1115"/>
        <end position="1212"/>
    </location>
</feature>
<feature type="compositionally biased region" description="Acidic residues" evidence="1">
    <location>
        <begin position="622"/>
        <end position="634"/>
    </location>
</feature>
<dbReference type="InterPro" id="IPR036420">
    <property type="entry name" value="BRCT_dom_sf"/>
</dbReference>
<accession>A0A9W9K7H9</accession>
<evidence type="ECO:0000313" key="4">
    <source>
        <dbReference type="Proteomes" id="UP001141434"/>
    </source>
</evidence>
<feature type="region of interest" description="Disordered" evidence="1">
    <location>
        <begin position="779"/>
        <end position="920"/>
    </location>
</feature>
<dbReference type="InterPro" id="IPR001357">
    <property type="entry name" value="BRCT_dom"/>
</dbReference>
<name>A0A9W9K7H9_9EURO</name>
<dbReference type="CDD" id="cd17716">
    <property type="entry name" value="BRCT_microcephalin_rpt1"/>
    <property type="match status" value="1"/>
</dbReference>
<feature type="region of interest" description="Disordered" evidence="1">
    <location>
        <begin position="1"/>
        <end position="553"/>
    </location>
</feature>
<feature type="compositionally biased region" description="Basic and acidic residues" evidence="1">
    <location>
        <begin position="1364"/>
        <end position="1375"/>
    </location>
</feature>
<sequence>MARAAVIPQSPATRGTRTGPRAAPTKAATSNARVTANAKTRVTKKTAITAPNTAHISDSDTDDELALFTAPQHDDKPVKSRGRPASRAAPKSTTKVTGRGRKTNAQSPQESNAETEETGAELLQQSEAPKKRAGRPRKKTPPAEAVNTTSETAPKTRGRPKAATTAKASQFSGTTAVATRKKTRTATEAEEAAENAKPKQIVVATNSTTMRSNMLRGPAKKKTVTFQDVSDSESDESSAPAVPAAGRRRAATKGANGLGATPVRKPATAGGRGRKPAATKKDAAQPLSPKKAKQMAKSLSAYASSDGEEDELSAAKDDLKRDVKLVVHSPVKHGSDNPGLSSPVRRVNFTPKKASSLIDENGEPKLPTPKHGSETTGLSSPVRKINFTPNCSQHAAADNDHLALPPGKSIDFSDSLFMSSPARRPAPSSPFQFSLRDTPNRGGSMFREDSNPIPAPNFTPGRSSPLKSSPKKGHLGASFSQSPFKTSTPSIPNKTSFIQSPAKKMPSPFKSSIFSNPAPVTESTPSVHNETPCSIHEHEQNNQGSLLNGEDVEETAVDTDLEMVEEVARDIFGIELQSDPKPSSESPHHKDIQDLEEAPEPQLTVDFYDEIPQLDDEKGSLPEEETDEETEDPQEQAHFELEDQETLCFDGMEEFQGLSDHFHQQVLDLNTAVAQAEPIDETATASEQPDIEELAPPGSDIILNSTEEADSAQTPEPEKQENAIEIQPLADPVSPVESTVELSDVEETEGTTIVRQLSEGDAQEEDLQGDQDDHVYIDDLAQNPDEEQQGVLSEKSEAEDDEPTLVTSETTINVIPQSVSPDEISEGEDFTSPLRRMQAVPPPVPTPPTEGTTPSSPHHEEDTATDHEVLQDEEPIDFTVDMNMDEQSSPSKTAETEVSTPAAHSISHTPSTTGQRNPIFDVDLGFTPLVHKFGRWEPNTPSEARPARPRRRGVFSLVGPLERATKESTPESAPVSYPDLSRHSLANTPSLFAELPLPPQSDDTCMISEYDQAPESPAVHEDSEMPDSPSKTSDIFEDPDCGAIAVDVDQTTAHEDVSVADPSEALQQHSYPDEDKENCDIPVLLPATPVKSVPEDLRTVHTVFKVPLKAEGDVSPLKLPRKRGLSLSGASPTRSSPRVRKSIFLPGNDAPPALSPPWKSPRVERSPSPKRRNSTARRSSGQASNMGTPRAHSTAGSPAKTPRRDLGGGPPVLRGAVVHVDVHTTEGEDASGIFVELLQQMGARCVKGWSWNPRSSLSPVDGAEPKEAKVGITHVVYKDGGLRTLEKVKHAAGLVKCVGVGWVLDCERESQWLDETPYEVDSSIIPRGGAKRRKSMEPRALSNVNGTLVRVPEPSTPSASRRRSGADRGAVEGFRKITPPTPQPEGPSTPTRQSSTTNNSYFPATPGYNFANLDAIGMSPATPFFLSNRSRLIQQSCPPKQSGQGLFPGARSSCSLDNENDDDDAQRQRRFRSEAARRKSHAFKPTVASRLAR</sequence>
<dbReference type="OrthoDB" id="2384350at2759"/>
<dbReference type="PANTHER" id="PTHR14625:SF3">
    <property type="entry name" value="MICROCEPHALIN"/>
    <property type="match status" value="1"/>
</dbReference>
<keyword evidence="4" id="KW-1185">Reference proteome</keyword>
<feature type="domain" description="BRCT" evidence="2">
    <location>
        <begin position="1273"/>
        <end position="1320"/>
    </location>
</feature>
<feature type="region of interest" description="Disordered" evidence="1">
    <location>
        <begin position="570"/>
        <end position="643"/>
    </location>
</feature>
<feature type="compositionally biased region" description="Basic and acidic residues" evidence="1">
    <location>
        <begin position="857"/>
        <end position="870"/>
    </location>
</feature>
<feature type="compositionally biased region" description="Polar residues" evidence="1">
    <location>
        <begin position="1176"/>
        <end position="1187"/>
    </location>
</feature>
<evidence type="ECO:0000256" key="1">
    <source>
        <dbReference type="SAM" id="MobiDB-lite"/>
    </source>
</evidence>
<feature type="compositionally biased region" description="Polar residues" evidence="1">
    <location>
        <begin position="885"/>
        <end position="899"/>
    </location>
</feature>
<proteinExistence type="predicted"/>
<dbReference type="PANTHER" id="PTHR14625">
    <property type="entry name" value="MICROCEPHALIN"/>
    <property type="match status" value="1"/>
</dbReference>
<evidence type="ECO:0000259" key="2">
    <source>
        <dbReference type="PROSITE" id="PS50172"/>
    </source>
</evidence>
<feature type="compositionally biased region" description="Polar residues" evidence="1">
    <location>
        <begin position="1392"/>
        <end position="1401"/>
    </location>
</feature>
<dbReference type="Gene3D" id="3.40.50.10190">
    <property type="entry name" value="BRCT domain"/>
    <property type="match status" value="1"/>
</dbReference>
<feature type="compositionally biased region" description="Polar residues" evidence="1">
    <location>
        <begin position="27"/>
        <end position="40"/>
    </location>
</feature>
<feature type="compositionally biased region" description="Polar residues" evidence="1">
    <location>
        <begin position="702"/>
        <end position="714"/>
    </location>
</feature>
<feature type="region of interest" description="Disordered" evidence="1">
    <location>
        <begin position="1327"/>
        <end position="1401"/>
    </location>
</feature>
<feature type="compositionally biased region" description="Polar residues" evidence="1">
    <location>
        <begin position="906"/>
        <end position="916"/>
    </location>
</feature>
<feature type="region of interest" description="Disordered" evidence="1">
    <location>
        <begin position="1435"/>
        <end position="1493"/>
    </location>
</feature>
<feature type="compositionally biased region" description="Polar residues" evidence="1">
    <location>
        <begin position="103"/>
        <end position="112"/>
    </location>
</feature>
<comment type="caution">
    <text evidence="3">The sequence shown here is derived from an EMBL/GenBank/DDBJ whole genome shotgun (WGS) entry which is preliminary data.</text>
</comment>
<feature type="compositionally biased region" description="Polar residues" evidence="1">
    <location>
        <begin position="805"/>
        <end position="820"/>
    </location>
</feature>
<dbReference type="EMBL" id="JAPMSZ010000007">
    <property type="protein sequence ID" value="KAJ5095984.1"/>
    <property type="molecule type" value="Genomic_DNA"/>
</dbReference>
<reference evidence="3" key="1">
    <citation type="submission" date="2022-11" db="EMBL/GenBank/DDBJ databases">
        <authorList>
            <person name="Petersen C."/>
        </authorList>
    </citation>
    <scope>NUCLEOTIDE SEQUENCE</scope>
    <source>
        <strain evidence="3">IBT 34128</strain>
    </source>
</reference>
<feature type="compositionally biased region" description="Polar residues" evidence="1">
    <location>
        <begin position="203"/>
        <end position="212"/>
    </location>
</feature>
<organism evidence="3 4">
    <name type="scientific">Penicillium alfredii</name>
    <dbReference type="NCBI Taxonomy" id="1506179"/>
    <lineage>
        <taxon>Eukaryota</taxon>
        <taxon>Fungi</taxon>
        <taxon>Dikarya</taxon>
        <taxon>Ascomycota</taxon>
        <taxon>Pezizomycotina</taxon>
        <taxon>Eurotiomycetes</taxon>
        <taxon>Eurotiomycetidae</taxon>
        <taxon>Eurotiales</taxon>
        <taxon>Aspergillaceae</taxon>
        <taxon>Penicillium</taxon>
    </lineage>
</organism>
<gene>
    <name evidence="3" type="ORF">NUU61_005340</name>
</gene>
<dbReference type="GO" id="GO:0000278">
    <property type="term" value="P:mitotic cell cycle"/>
    <property type="evidence" value="ECO:0007669"/>
    <property type="project" value="TreeGrafter"/>
</dbReference>
<feature type="region of interest" description="Disordered" evidence="1">
    <location>
        <begin position="677"/>
        <end position="750"/>
    </location>
</feature>
<dbReference type="SUPFAM" id="SSF52113">
    <property type="entry name" value="BRCT domain"/>
    <property type="match status" value="1"/>
</dbReference>
<reference evidence="3" key="2">
    <citation type="journal article" date="2023" name="IMA Fungus">
        <title>Comparative genomic study of the Penicillium genus elucidates a diverse pangenome and 15 lateral gene transfer events.</title>
        <authorList>
            <person name="Petersen C."/>
            <person name="Sorensen T."/>
            <person name="Nielsen M.R."/>
            <person name="Sondergaard T.E."/>
            <person name="Sorensen J.L."/>
            <person name="Fitzpatrick D.A."/>
            <person name="Frisvad J.C."/>
            <person name="Nielsen K.L."/>
        </authorList>
    </citation>
    <scope>NUCLEOTIDE SEQUENCE</scope>
    <source>
        <strain evidence="3">IBT 34128</strain>
    </source>
</reference>
<feature type="compositionally biased region" description="Low complexity" evidence="1">
    <location>
        <begin position="419"/>
        <end position="430"/>
    </location>
</feature>